<feature type="region of interest" description="Disordered" evidence="1">
    <location>
        <begin position="1"/>
        <end position="35"/>
    </location>
</feature>
<evidence type="ECO:0000256" key="1">
    <source>
        <dbReference type="SAM" id="MobiDB-lite"/>
    </source>
</evidence>
<evidence type="ECO:0000313" key="3">
    <source>
        <dbReference type="Proteomes" id="UP001516400"/>
    </source>
</evidence>
<feature type="compositionally biased region" description="Basic and acidic residues" evidence="1">
    <location>
        <begin position="1"/>
        <end position="16"/>
    </location>
</feature>
<dbReference type="AlphaFoldDB" id="A0ABD2PC48"/>
<reference evidence="2 3" key="1">
    <citation type="journal article" date="2021" name="BMC Biol.">
        <title>Horizontally acquired antibacterial genes associated with adaptive radiation of ladybird beetles.</title>
        <authorList>
            <person name="Li H.S."/>
            <person name="Tang X.F."/>
            <person name="Huang Y.H."/>
            <person name="Xu Z.Y."/>
            <person name="Chen M.L."/>
            <person name="Du X.Y."/>
            <person name="Qiu B.Y."/>
            <person name="Chen P.T."/>
            <person name="Zhang W."/>
            <person name="Slipinski A."/>
            <person name="Escalona H.E."/>
            <person name="Waterhouse R.M."/>
            <person name="Zwick A."/>
            <person name="Pang H."/>
        </authorList>
    </citation>
    <scope>NUCLEOTIDE SEQUENCE [LARGE SCALE GENOMIC DNA]</scope>
    <source>
        <strain evidence="2">SYSU2018</strain>
    </source>
</reference>
<organism evidence="2 3">
    <name type="scientific">Cryptolaemus montrouzieri</name>
    <dbReference type="NCBI Taxonomy" id="559131"/>
    <lineage>
        <taxon>Eukaryota</taxon>
        <taxon>Metazoa</taxon>
        <taxon>Ecdysozoa</taxon>
        <taxon>Arthropoda</taxon>
        <taxon>Hexapoda</taxon>
        <taxon>Insecta</taxon>
        <taxon>Pterygota</taxon>
        <taxon>Neoptera</taxon>
        <taxon>Endopterygota</taxon>
        <taxon>Coleoptera</taxon>
        <taxon>Polyphaga</taxon>
        <taxon>Cucujiformia</taxon>
        <taxon>Coccinelloidea</taxon>
        <taxon>Coccinellidae</taxon>
        <taxon>Scymninae</taxon>
        <taxon>Scymnini</taxon>
        <taxon>Cryptolaemus</taxon>
    </lineage>
</organism>
<name>A0ABD2PC48_9CUCU</name>
<gene>
    <name evidence="2" type="ORF">HHI36_002950</name>
</gene>
<accession>A0ABD2PC48</accession>
<proteinExistence type="predicted"/>
<evidence type="ECO:0000313" key="2">
    <source>
        <dbReference type="EMBL" id="KAL3288509.1"/>
    </source>
</evidence>
<sequence>MEGNKLDFSGKKEDKQPLASYKAIPEADMEEETVTSPKAVIKVKNYSGTDGADEKMLSDDESKFNSHNVDIPDDKVIFKEKMEMQNWILEKLDLHSLEWVRKN</sequence>
<keyword evidence="3" id="KW-1185">Reference proteome</keyword>
<dbReference type="Proteomes" id="UP001516400">
    <property type="component" value="Unassembled WGS sequence"/>
</dbReference>
<dbReference type="EMBL" id="JABFTP020000185">
    <property type="protein sequence ID" value="KAL3288509.1"/>
    <property type="molecule type" value="Genomic_DNA"/>
</dbReference>
<comment type="caution">
    <text evidence="2">The sequence shown here is derived from an EMBL/GenBank/DDBJ whole genome shotgun (WGS) entry which is preliminary data.</text>
</comment>
<protein>
    <submittedName>
        <fullName evidence="2">Uncharacterized protein</fullName>
    </submittedName>
</protein>